<reference evidence="1" key="1">
    <citation type="submission" date="2022-08" db="EMBL/GenBank/DDBJ databases">
        <authorList>
            <person name="Tistechok S."/>
            <person name="Samborskyy M."/>
            <person name="Roman I."/>
        </authorList>
    </citation>
    <scope>NUCLEOTIDE SEQUENCE</scope>
    <source>
        <strain evidence="1">DSM 103496</strain>
    </source>
</reference>
<gene>
    <name evidence="1" type="ORF">NZH93_11305</name>
</gene>
<proteinExistence type="predicted"/>
<dbReference type="RefSeq" id="WP_259622944.1">
    <property type="nucleotide sequence ID" value="NZ_JANYMP010000004.1"/>
</dbReference>
<dbReference type="Proteomes" id="UP001141259">
    <property type="component" value="Unassembled WGS sequence"/>
</dbReference>
<protein>
    <submittedName>
        <fullName evidence="1">Uncharacterized protein</fullName>
    </submittedName>
</protein>
<dbReference type="EMBL" id="JANYMP010000004">
    <property type="protein sequence ID" value="MCS7477441.1"/>
    <property type="molecule type" value="Genomic_DNA"/>
</dbReference>
<comment type="caution">
    <text evidence="1">The sequence shown here is derived from an EMBL/GenBank/DDBJ whole genome shotgun (WGS) entry which is preliminary data.</text>
</comment>
<evidence type="ECO:0000313" key="1">
    <source>
        <dbReference type="EMBL" id="MCS7477441.1"/>
    </source>
</evidence>
<accession>A0A9X2VIU9</accession>
<evidence type="ECO:0000313" key="2">
    <source>
        <dbReference type="Proteomes" id="UP001141259"/>
    </source>
</evidence>
<dbReference type="AlphaFoldDB" id="A0A9X2VIU9"/>
<sequence length="366" mass="39413">MPLLDLDAVLRFRIAAENARMEDLARFLDHTTTGLTGLTDRVEAQSLTTRSGTDWSTWHASARDADPLVREVLALGMNRLLQDAKLDSGVFEVADFLLSRLTSTAGLPGVVLGHTQELESIDEDRSTISLRFPGTRVWDLPFLAHEFGHHAAARLPHLDPALRDSRPLQDVVDSVAGTIGGDLDKARSHANELVADAVATTCLGPTYPIATLCLRTSDGGRASATTSTHPSWRDRVATMGAVLEALTAATGLHRYRDAHLTTVRAVENSLFRTLCPPAPAAAEAAERTVVSIVRHRPGLVYRDADAAIDVAHRLAQLDPEPPADASVLAVLDGVWRWRLAHIGEDESAVADLALSYCRSIATGGAR</sequence>
<organism evidence="1 2">
    <name type="scientific">Umezawaea endophytica</name>
    <dbReference type="NCBI Taxonomy" id="1654476"/>
    <lineage>
        <taxon>Bacteria</taxon>
        <taxon>Bacillati</taxon>
        <taxon>Actinomycetota</taxon>
        <taxon>Actinomycetes</taxon>
        <taxon>Pseudonocardiales</taxon>
        <taxon>Pseudonocardiaceae</taxon>
        <taxon>Umezawaea</taxon>
    </lineage>
</organism>
<name>A0A9X2VIU9_9PSEU</name>
<keyword evidence="2" id="KW-1185">Reference proteome</keyword>